<proteinExistence type="inferred from homology"/>
<dbReference type="EC" id="5.3.1.1" evidence="5"/>
<dbReference type="InterPro" id="IPR020861">
    <property type="entry name" value="Triosephosphate_isomerase_AS"/>
</dbReference>
<protein>
    <recommendedName>
        <fullName evidence="5">Triosephosphate isomerase</fullName>
        <ecNumber evidence="5">5.3.1.1</ecNumber>
    </recommendedName>
</protein>
<evidence type="ECO:0000256" key="4">
    <source>
        <dbReference type="ARBA" id="ARBA00023235"/>
    </source>
</evidence>
<dbReference type="NCBIfam" id="TIGR00419">
    <property type="entry name" value="tim"/>
    <property type="match status" value="1"/>
</dbReference>
<dbReference type="SUPFAM" id="SSF51351">
    <property type="entry name" value="Triosephosphate isomerase (TIM)"/>
    <property type="match status" value="1"/>
</dbReference>
<dbReference type="Proteomes" id="UP000290759">
    <property type="component" value="Unassembled WGS sequence"/>
</dbReference>
<dbReference type="CDD" id="cd00311">
    <property type="entry name" value="TIM"/>
    <property type="match status" value="1"/>
</dbReference>
<comment type="pathway">
    <text evidence="5">Carbohydrate biosynthesis; gluconeogenesis.</text>
</comment>
<dbReference type="Gene3D" id="3.20.20.70">
    <property type="entry name" value="Aldolase class I"/>
    <property type="match status" value="1"/>
</dbReference>
<comment type="subcellular location">
    <subcellularLocation>
        <location evidence="5">Cytoplasm</location>
    </subcellularLocation>
</comment>
<keyword evidence="5" id="KW-0324">Glycolysis</keyword>
<comment type="pathway">
    <text evidence="2">Carbohydrate metabolism; erythritol degradation.</text>
</comment>
<dbReference type="PANTHER" id="PTHR21139:SF42">
    <property type="entry name" value="TRIOSEPHOSPHATE ISOMERASE"/>
    <property type="match status" value="1"/>
</dbReference>
<dbReference type="GO" id="GO:0004807">
    <property type="term" value="F:triose-phosphate isomerase activity"/>
    <property type="evidence" value="ECO:0007669"/>
    <property type="project" value="UniProtKB-UniRule"/>
</dbReference>
<dbReference type="GO" id="GO:0006094">
    <property type="term" value="P:gluconeogenesis"/>
    <property type="evidence" value="ECO:0007669"/>
    <property type="project" value="UniProtKB-UniPathway"/>
</dbReference>
<keyword evidence="7" id="KW-1185">Reference proteome</keyword>
<dbReference type="PANTHER" id="PTHR21139">
    <property type="entry name" value="TRIOSEPHOSPHATE ISOMERASE"/>
    <property type="match status" value="1"/>
</dbReference>
<comment type="catalytic activity">
    <reaction evidence="5">
        <text>D-glyceraldehyde 3-phosphate = dihydroxyacetone phosphate</text>
        <dbReference type="Rhea" id="RHEA:18585"/>
        <dbReference type="ChEBI" id="CHEBI:57642"/>
        <dbReference type="ChEBI" id="CHEBI:59776"/>
        <dbReference type="EC" id="5.3.1.1"/>
    </reaction>
</comment>
<reference evidence="6 7" key="2">
    <citation type="submission" date="2019-02" db="EMBL/GenBank/DDBJ databases">
        <title>'Lichenibacterium ramalinii' gen. nov. sp. nov., 'Lichenibacterium minor' gen. nov. sp. nov.</title>
        <authorList>
            <person name="Pankratov T."/>
        </authorList>
    </citation>
    <scope>NUCLEOTIDE SEQUENCE [LARGE SCALE GENOMIC DNA]</scope>
    <source>
        <strain evidence="6 7">RmlP026</strain>
    </source>
</reference>
<dbReference type="EMBL" id="QYBB01000002">
    <property type="protein sequence ID" value="RYC33565.1"/>
    <property type="molecule type" value="Genomic_DNA"/>
</dbReference>
<dbReference type="OrthoDB" id="9809429at2"/>
<dbReference type="UniPathway" id="UPA01066"/>
<evidence type="ECO:0000256" key="5">
    <source>
        <dbReference type="RuleBase" id="RU363013"/>
    </source>
</evidence>
<dbReference type="PROSITE" id="PS51440">
    <property type="entry name" value="TIM_2"/>
    <property type="match status" value="1"/>
</dbReference>
<comment type="similarity">
    <text evidence="3 5">Belongs to the triosephosphate isomerase family.</text>
</comment>
<dbReference type="GO" id="GO:0019563">
    <property type="term" value="P:glycerol catabolic process"/>
    <property type="evidence" value="ECO:0007669"/>
    <property type="project" value="TreeGrafter"/>
</dbReference>
<accession>A0A4Q2UFN9</accession>
<comment type="catalytic activity">
    <reaction evidence="1">
        <text>L-erythrulose 1-phosphate = D-erythrulose 4-phosphate</text>
        <dbReference type="Rhea" id="RHEA:49588"/>
        <dbReference type="ChEBI" id="CHEBI:58002"/>
        <dbReference type="ChEBI" id="CHEBI:90796"/>
        <dbReference type="EC" id="5.3.1.33"/>
    </reaction>
</comment>
<dbReference type="UniPathway" id="UPA00109">
    <property type="reaction ID" value="UER00189"/>
</dbReference>
<dbReference type="NCBIfam" id="NF000722">
    <property type="entry name" value="PRK00042.2-1"/>
    <property type="match status" value="1"/>
</dbReference>
<dbReference type="InterPro" id="IPR000652">
    <property type="entry name" value="Triosephosphate_isomerase"/>
</dbReference>
<dbReference type="PROSITE" id="PS00171">
    <property type="entry name" value="TIM_1"/>
    <property type="match status" value="1"/>
</dbReference>
<evidence type="ECO:0000313" key="6">
    <source>
        <dbReference type="EMBL" id="RYC33565.1"/>
    </source>
</evidence>
<evidence type="ECO:0000256" key="1">
    <source>
        <dbReference type="ARBA" id="ARBA00000148"/>
    </source>
</evidence>
<dbReference type="GO" id="GO:0005829">
    <property type="term" value="C:cytosol"/>
    <property type="evidence" value="ECO:0007669"/>
    <property type="project" value="TreeGrafter"/>
</dbReference>
<evidence type="ECO:0000256" key="3">
    <source>
        <dbReference type="ARBA" id="ARBA00007422"/>
    </source>
</evidence>
<organism evidence="6 7">
    <name type="scientific">Lichenibacterium minor</name>
    <dbReference type="NCBI Taxonomy" id="2316528"/>
    <lineage>
        <taxon>Bacteria</taxon>
        <taxon>Pseudomonadati</taxon>
        <taxon>Pseudomonadota</taxon>
        <taxon>Alphaproteobacteria</taxon>
        <taxon>Hyphomicrobiales</taxon>
        <taxon>Lichenihabitantaceae</taxon>
        <taxon>Lichenibacterium</taxon>
    </lineage>
</organism>
<keyword evidence="4 5" id="KW-0413">Isomerase</keyword>
<dbReference type="Pfam" id="PF00121">
    <property type="entry name" value="TIM"/>
    <property type="match status" value="1"/>
</dbReference>
<dbReference type="InterPro" id="IPR013785">
    <property type="entry name" value="Aldolase_TIM"/>
</dbReference>
<keyword evidence="5" id="KW-0963">Cytoplasm</keyword>
<dbReference type="GO" id="GO:0006096">
    <property type="term" value="P:glycolytic process"/>
    <property type="evidence" value="ECO:0007669"/>
    <property type="project" value="UniProtKB-UniRule"/>
</dbReference>
<comment type="caution">
    <text evidence="6">The sequence shown here is derived from an EMBL/GenBank/DDBJ whole genome shotgun (WGS) entry which is preliminary data.</text>
</comment>
<name>A0A4Q2UFN9_9HYPH</name>
<evidence type="ECO:0000256" key="2">
    <source>
        <dbReference type="ARBA" id="ARBA00004939"/>
    </source>
</evidence>
<comment type="subunit">
    <text evidence="5">Homodimer.</text>
</comment>
<comment type="pathway">
    <text evidence="5">Carbohydrate degradation; glycolysis; D-glyceraldehyde 3-phosphate from glycerone phosphate: step 1/1.</text>
</comment>
<dbReference type="RefSeq" id="WP_129223572.1">
    <property type="nucleotide sequence ID" value="NZ_QYBB01000002.1"/>
</dbReference>
<dbReference type="GO" id="GO:0046166">
    <property type="term" value="P:glyceraldehyde-3-phosphate biosynthetic process"/>
    <property type="evidence" value="ECO:0007669"/>
    <property type="project" value="TreeGrafter"/>
</dbReference>
<keyword evidence="5" id="KW-0312">Gluconeogenesis</keyword>
<dbReference type="InterPro" id="IPR035990">
    <property type="entry name" value="TIM_sf"/>
</dbReference>
<gene>
    <name evidence="6" type="ORF">D3273_03635</name>
</gene>
<reference evidence="6 7" key="1">
    <citation type="submission" date="2018-12" db="EMBL/GenBank/DDBJ databases">
        <authorList>
            <person name="Grouzdev D.S."/>
            <person name="Krutkina M.S."/>
        </authorList>
    </citation>
    <scope>NUCLEOTIDE SEQUENCE [LARGE SCALE GENOMIC DNA]</scope>
    <source>
        <strain evidence="6 7">RmlP026</strain>
    </source>
</reference>
<dbReference type="AlphaFoldDB" id="A0A4Q2UFN9"/>
<evidence type="ECO:0000313" key="7">
    <source>
        <dbReference type="Proteomes" id="UP000290759"/>
    </source>
</evidence>
<sequence>MAFDTLWIGTSWKMNKLRAEARAFAEALVGTDLARNTAAQLFVIPPFTAVAEVAGLLAGTRVRVGVQNVHWAEAGAWTGEISAPMAADCGATIAEIGHSERRTYFGETDETVSMKVAAALRHGLTPLVCVGDTRDEHDAGRTAEALERQVRAAVSRISRAEAERVVIAYEPVWSIGEGGTPAEPGFADAQHARIKATLAEVTGHELRVLYGGSVNPGNCVALAAQPHIDGLFIGRSAWAPEGFLGIVGQVGAA</sequence>
<dbReference type="UniPathway" id="UPA00138"/>